<protein>
    <recommendedName>
        <fullName evidence="2">YCII-related domain-containing protein</fullName>
    </recommendedName>
</protein>
<feature type="domain" description="YCII-related" evidence="2">
    <location>
        <begin position="16"/>
        <end position="87"/>
    </location>
</feature>
<sequence>MRFLVLLTPGVKWVQDVLFHNQPYMPEHAVYVQDHYNQGKVLMAGPFGDLSGGAIVIDVENEEEIICFAEHDPAVKNGIFNYEIKKWGELMNRFDNRNPNFGQEYLDFKHKEQRDLGIRYP</sequence>
<proteinExistence type="inferred from homology"/>
<dbReference type="RefSeq" id="WP_104059535.1">
    <property type="nucleotide sequence ID" value="NZ_PREZ01000008.1"/>
</dbReference>
<dbReference type="PANTHER" id="PTHR37828">
    <property type="entry name" value="GSR2449 PROTEIN"/>
    <property type="match status" value="1"/>
</dbReference>
<accession>A0A2S5G7G1</accession>
<evidence type="ECO:0000256" key="1">
    <source>
        <dbReference type="ARBA" id="ARBA00007689"/>
    </source>
</evidence>
<dbReference type="InterPro" id="IPR005545">
    <property type="entry name" value="YCII"/>
</dbReference>
<keyword evidence="4" id="KW-1185">Reference proteome</keyword>
<gene>
    <name evidence="3" type="ORF">C4B60_18565</name>
</gene>
<dbReference type="OrthoDB" id="162319at2"/>
<dbReference type="SUPFAM" id="SSF54909">
    <property type="entry name" value="Dimeric alpha+beta barrel"/>
    <property type="match status" value="1"/>
</dbReference>
<evidence type="ECO:0000259" key="2">
    <source>
        <dbReference type="Pfam" id="PF03795"/>
    </source>
</evidence>
<organism evidence="3 4">
    <name type="scientific">Jeotgalibacillus proteolyticus</name>
    <dbReference type="NCBI Taxonomy" id="2082395"/>
    <lineage>
        <taxon>Bacteria</taxon>
        <taxon>Bacillati</taxon>
        <taxon>Bacillota</taxon>
        <taxon>Bacilli</taxon>
        <taxon>Bacillales</taxon>
        <taxon>Caryophanaceae</taxon>
        <taxon>Jeotgalibacillus</taxon>
    </lineage>
</organism>
<dbReference type="AlphaFoldDB" id="A0A2S5G7G1"/>
<dbReference type="EMBL" id="PREZ01000008">
    <property type="protein sequence ID" value="PPA68919.1"/>
    <property type="molecule type" value="Genomic_DNA"/>
</dbReference>
<evidence type="ECO:0000313" key="3">
    <source>
        <dbReference type="EMBL" id="PPA68919.1"/>
    </source>
</evidence>
<dbReference type="Proteomes" id="UP000239047">
    <property type="component" value="Unassembled WGS sequence"/>
</dbReference>
<name>A0A2S5G7G1_9BACL</name>
<dbReference type="PANTHER" id="PTHR37828:SF1">
    <property type="entry name" value="YCII-RELATED DOMAIN-CONTAINING PROTEIN"/>
    <property type="match status" value="1"/>
</dbReference>
<comment type="caution">
    <text evidence="3">The sequence shown here is derived from an EMBL/GenBank/DDBJ whole genome shotgun (WGS) entry which is preliminary data.</text>
</comment>
<dbReference type="InterPro" id="IPR011008">
    <property type="entry name" value="Dimeric_a/b-barrel"/>
</dbReference>
<dbReference type="Pfam" id="PF03795">
    <property type="entry name" value="YCII"/>
    <property type="match status" value="1"/>
</dbReference>
<reference evidence="3 4" key="1">
    <citation type="submission" date="2018-02" db="EMBL/GenBank/DDBJ databases">
        <title>Jeotgalibacillus proteolyticum sp. nov. a protease producing bacterium isolated from ocean sediments of Laizhou Bay.</title>
        <authorList>
            <person name="Li Y."/>
        </authorList>
    </citation>
    <scope>NUCLEOTIDE SEQUENCE [LARGE SCALE GENOMIC DNA]</scope>
    <source>
        <strain evidence="3 4">22-7</strain>
    </source>
</reference>
<dbReference type="Gene3D" id="3.30.70.1060">
    <property type="entry name" value="Dimeric alpha+beta barrel"/>
    <property type="match status" value="1"/>
</dbReference>
<comment type="similarity">
    <text evidence="1">Belongs to the YciI family.</text>
</comment>
<evidence type="ECO:0000313" key="4">
    <source>
        <dbReference type="Proteomes" id="UP000239047"/>
    </source>
</evidence>